<dbReference type="GO" id="GO:0046872">
    <property type="term" value="F:metal ion binding"/>
    <property type="evidence" value="ECO:0007669"/>
    <property type="project" value="UniProtKB-KW"/>
</dbReference>
<dbReference type="Proteomes" id="UP000504612">
    <property type="component" value="Unplaced"/>
</dbReference>
<accession>A0A6J1W5X5</accession>
<keyword evidence="10" id="KW-1185">Reference proteome</keyword>
<dbReference type="InterPro" id="IPR050180">
    <property type="entry name" value="RNR_Ribonuclease"/>
</dbReference>
<dbReference type="SUPFAM" id="SSF50249">
    <property type="entry name" value="Nucleic acid-binding proteins"/>
    <property type="match status" value="1"/>
</dbReference>
<keyword evidence="6" id="KW-0269">Exonuclease</keyword>
<dbReference type="GO" id="GO:0008266">
    <property type="term" value="F:poly(U) RNA binding"/>
    <property type="evidence" value="ECO:0007669"/>
    <property type="project" value="UniProtKB-ARBA"/>
</dbReference>
<keyword evidence="4" id="KW-0479">Metal-binding</keyword>
<evidence type="ECO:0000256" key="6">
    <source>
        <dbReference type="ARBA" id="ARBA00022839"/>
    </source>
</evidence>
<dbReference type="PANTHER" id="PTHR23355:SF9">
    <property type="entry name" value="DIS3-LIKE EXONUCLEASE 2"/>
    <property type="match status" value="1"/>
</dbReference>
<protein>
    <submittedName>
        <fullName evidence="11">DIS3-like exonuclease 2</fullName>
    </submittedName>
</protein>
<feature type="non-terminal residue" evidence="11">
    <location>
        <position position="127"/>
    </location>
</feature>
<feature type="domain" description="CSD2" evidence="9">
    <location>
        <begin position="18"/>
        <end position="94"/>
    </location>
</feature>
<evidence type="ECO:0000256" key="8">
    <source>
        <dbReference type="ARBA" id="ARBA00022884"/>
    </source>
</evidence>
<dbReference type="FunFam" id="2.40.50.700:FF:000003">
    <property type="entry name" value="DIS3-like exonuclease 2"/>
    <property type="match status" value="1"/>
</dbReference>
<evidence type="ECO:0000256" key="2">
    <source>
        <dbReference type="ARBA" id="ARBA00022490"/>
    </source>
</evidence>
<evidence type="ECO:0000313" key="10">
    <source>
        <dbReference type="Proteomes" id="UP000504612"/>
    </source>
</evidence>
<reference evidence="11" key="1">
    <citation type="submission" date="2025-08" db="UniProtKB">
        <authorList>
            <consortium name="RefSeq"/>
        </authorList>
    </citation>
    <scope>IDENTIFICATION</scope>
</reference>
<evidence type="ECO:0000313" key="11">
    <source>
        <dbReference type="RefSeq" id="XP_026547784.1"/>
    </source>
</evidence>
<evidence type="ECO:0000259" key="9">
    <source>
        <dbReference type="Pfam" id="PF17849"/>
    </source>
</evidence>
<evidence type="ECO:0000256" key="5">
    <source>
        <dbReference type="ARBA" id="ARBA00022801"/>
    </source>
</evidence>
<dbReference type="InterPro" id="IPR012340">
    <property type="entry name" value="NA-bd_OB-fold"/>
</dbReference>
<evidence type="ECO:0000256" key="4">
    <source>
        <dbReference type="ARBA" id="ARBA00022723"/>
    </source>
</evidence>
<keyword evidence="5" id="KW-0378">Hydrolase</keyword>
<dbReference type="GO" id="GO:0000932">
    <property type="term" value="C:P-body"/>
    <property type="evidence" value="ECO:0007669"/>
    <property type="project" value="TreeGrafter"/>
</dbReference>
<keyword evidence="7" id="KW-0460">Magnesium</keyword>
<name>A0A6J1W5X5_9SAUR</name>
<evidence type="ECO:0000256" key="1">
    <source>
        <dbReference type="ARBA" id="ARBA00004496"/>
    </source>
</evidence>
<proteinExistence type="predicted"/>
<dbReference type="Pfam" id="PF17849">
    <property type="entry name" value="OB_Dis3"/>
    <property type="match status" value="1"/>
</dbReference>
<keyword evidence="3" id="KW-0540">Nuclease</keyword>
<sequence>MGFIRLLADRNSDLFRKYAMFSPVDHRVPRTYVALADCPPDFASRPEDYSSILFICRMVDWREDSNFALGQLAQSLGQAGEIDPETEGILAEYGVDTADFSPDVLQCLPQNLPWVIPSDELARRRDL</sequence>
<dbReference type="GeneID" id="113429496"/>
<comment type="subcellular location">
    <subcellularLocation>
        <location evidence="1">Cytoplasm</location>
    </subcellularLocation>
</comment>
<dbReference type="AlphaFoldDB" id="A0A6J1W5X5"/>
<gene>
    <name evidence="11" type="primary">LOC113429496</name>
</gene>
<dbReference type="KEGG" id="nss:113429496"/>
<dbReference type="RefSeq" id="XP_026547784.1">
    <property type="nucleotide sequence ID" value="XM_026691999.1"/>
</dbReference>
<organism evidence="10 11">
    <name type="scientific">Notechis scutatus</name>
    <name type="common">mainland tiger snake</name>
    <dbReference type="NCBI Taxonomy" id="8663"/>
    <lineage>
        <taxon>Eukaryota</taxon>
        <taxon>Metazoa</taxon>
        <taxon>Chordata</taxon>
        <taxon>Craniata</taxon>
        <taxon>Vertebrata</taxon>
        <taxon>Euteleostomi</taxon>
        <taxon>Lepidosauria</taxon>
        <taxon>Squamata</taxon>
        <taxon>Bifurcata</taxon>
        <taxon>Unidentata</taxon>
        <taxon>Episquamata</taxon>
        <taxon>Toxicofera</taxon>
        <taxon>Serpentes</taxon>
        <taxon>Colubroidea</taxon>
        <taxon>Elapidae</taxon>
        <taxon>Hydrophiinae</taxon>
        <taxon>Notechis</taxon>
    </lineage>
</organism>
<evidence type="ECO:0000256" key="7">
    <source>
        <dbReference type="ARBA" id="ARBA00022842"/>
    </source>
</evidence>
<dbReference type="Gene3D" id="2.40.50.700">
    <property type="match status" value="1"/>
</dbReference>
<dbReference type="GO" id="GO:0006402">
    <property type="term" value="P:mRNA catabolic process"/>
    <property type="evidence" value="ECO:0007669"/>
    <property type="project" value="TreeGrafter"/>
</dbReference>
<dbReference type="GO" id="GO:0000175">
    <property type="term" value="F:3'-5'-RNA exonuclease activity"/>
    <property type="evidence" value="ECO:0007669"/>
    <property type="project" value="UniProtKB-ARBA"/>
</dbReference>
<dbReference type="GO" id="GO:0010587">
    <property type="term" value="P:miRNA catabolic process"/>
    <property type="evidence" value="ECO:0007669"/>
    <property type="project" value="TreeGrafter"/>
</dbReference>
<evidence type="ECO:0000256" key="3">
    <source>
        <dbReference type="ARBA" id="ARBA00022722"/>
    </source>
</evidence>
<dbReference type="PANTHER" id="PTHR23355">
    <property type="entry name" value="RIBONUCLEASE"/>
    <property type="match status" value="1"/>
</dbReference>
<dbReference type="InterPro" id="IPR041505">
    <property type="entry name" value="Dis3_CSD2"/>
</dbReference>
<keyword evidence="2" id="KW-0963">Cytoplasm</keyword>
<keyword evidence="8" id="KW-0694">RNA-binding</keyword>